<dbReference type="Pfam" id="PF01135">
    <property type="entry name" value="PCMT"/>
    <property type="match status" value="1"/>
</dbReference>
<evidence type="ECO:0000313" key="8">
    <source>
        <dbReference type="EMBL" id="WEK34710.1"/>
    </source>
</evidence>
<comment type="subcellular location">
    <subcellularLocation>
        <location evidence="1 7">Cytoplasm</location>
    </subcellularLocation>
</comment>
<reference evidence="8" key="1">
    <citation type="submission" date="2023-03" db="EMBL/GenBank/DDBJ databases">
        <title>Andean soil-derived lignocellulolytic bacterial consortium as a source of novel taxa and putative plastic-active enzymes.</title>
        <authorList>
            <person name="Diaz-Garcia L."/>
            <person name="Chuvochina M."/>
            <person name="Feuerriegel G."/>
            <person name="Bunk B."/>
            <person name="Sproer C."/>
            <person name="Streit W.R."/>
            <person name="Rodriguez L.M."/>
            <person name="Overmann J."/>
            <person name="Jimenez D.J."/>
        </authorList>
    </citation>
    <scope>NUCLEOTIDE SEQUENCE</scope>
    <source>
        <strain evidence="8">MAG 7</strain>
    </source>
</reference>
<dbReference type="GO" id="GO:0004719">
    <property type="term" value="F:protein-L-isoaspartate (D-aspartate) O-methyltransferase activity"/>
    <property type="evidence" value="ECO:0007669"/>
    <property type="project" value="UniProtKB-UniRule"/>
</dbReference>
<gene>
    <name evidence="7" type="primary">pcm</name>
    <name evidence="8" type="ORF">P0Y53_19665</name>
</gene>
<evidence type="ECO:0000256" key="2">
    <source>
        <dbReference type="ARBA" id="ARBA00005369"/>
    </source>
</evidence>
<evidence type="ECO:0000256" key="3">
    <source>
        <dbReference type="ARBA" id="ARBA00022490"/>
    </source>
</evidence>
<keyword evidence="4 7" id="KW-0489">Methyltransferase</keyword>
<dbReference type="GO" id="GO:0005737">
    <property type="term" value="C:cytoplasm"/>
    <property type="evidence" value="ECO:0007669"/>
    <property type="project" value="UniProtKB-SubCell"/>
</dbReference>
<dbReference type="FunFam" id="3.40.50.150:FF:000010">
    <property type="entry name" value="Protein-L-isoaspartate O-methyltransferase"/>
    <property type="match status" value="1"/>
</dbReference>
<keyword evidence="5 7" id="KW-0808">Transferase</keyword>
<name>A0AAJ5WUJ6_9BACT</name>
<accession>A0AAJ5WUJ6</accession>
<evidence type="ECO:0000256" key="5">
    <source>
        <dbReference type="ARBA" id="ARBA00022679"/>
    </source>
</evidence>
<dbReference type="EMBL" id="CP119311">
    <property type="protein sequence ID" value="WEK34710.1"/>
    <property type="molecule type" value="Genomic_DNA"/>
</dbReference>
<evidence type="ECO:0000256" key="1">
    <source>
        <dbReference type="ARBA" id="ARBA00004496"/>
    </source>
</evidence>
<evidence type="ECO:0000256" key="7">
    <source>
        <dbReference type="HAMAP-Rule" id="MF_00090"/>
    </source>
</evidence>
<dbReference type="PANTHER" id="PTHR11579:SF0">
    <property type="entry name" value="PROTEIN-L-ISOASPARTATE(D-ASPARTATE) O-METHYLTRANSFERASE"/>
    <property type="match status" value="1"/>
</dbReference>
<evidence type="ECO:0000256" key="4">
    <source>
        <dbReference type="ARBA" id="ARBA00022603"/>
    </source>
</evidence>
<dbReference type="InterPro" id="IPR029063">
    <property type="entry name" value="SAM-dependent_MTases_sf"/>
</dbReference>
<organism evidence="8 9">
    <name type="scientific">Candidatus Pseudobacter hemicellulosilyticus</name>
    <dbReference type="NCBI Taxonomy" id="3121375"/>
    <lineage>
        <taxon>Bacteria</taxon>
        <taxon>Pseudomonadati</taxon>
        <taxon>Bacteroidota</taxon>
        <taxon>Chitinophagia</taxon>
        <taxon>Chitinophagales</taxon>
        <taxon>Chitinophagaceae</taxon>
        <taxon>Pseudobacter</taxon>
    </lineage>
</organism>
<dbReference type="InterPro" id="IPR000682">
    <property type="entry name" value="PCMT"/>
</dbReference>
<dbReference type="GO" id="GO:0032259">
    <property type="term" value="P:methylation"/>
    <property type="evidence" value="ECO:0007669"/>
    <property type="project" value="UniProtKB-KW"/>
</dbReference>
<dbReference type="NCBIfam" id="NF001453">
    <property type="entry name" value="PRK00312.1"/>
    <property type="match status" value="1"/>
</dbReference>
<keyword evidence="6 7" id="KW-0949">S-adenosyl-L-methionine</keyword>
<keyword evidence="3 7" id="KW-0963">Cytoplasm</keyword>
<comment type="similarity">
    <text evidence="2 7">Belongs to the methyltransferase superfamily. L-isoaspartyl/D-aspartyl protein methyltransferase family.</text>
</comment>
<dbReference type="AlphaFoldDB" id="A0AAJ5WUJ6"/>
<feature type="active site" evidence="7">
    <location>
        <position position="67"/>
    </location>
</feature>
<protein>
    <recommendedName>
        <fullName evidence="7">Protein-L-isoaspartate O-methyltransferase</fullName>
        <ecNumber evidence="7">2.1.1.77</ecNumber>
    </recommendedName>
    <alternativeName>
        <fullName evidence="7">L-isoaspartyl protein carboxyl methyltransferase</fullName>
    </alternativeName>
    <alternativeName>
        <fullName evidence="7">Protein L-isoaspartyl methyltransferase</fullName>
    </alternativeName>
    <alternativeName>
        <fullName evidence="7">Protein-beta-aspartate methyltransferase</fullName>
        <shortName evidence="7">PIMT</shortName>
    </alternativeName>
</protein>
<dbReference type="Proteomes" id="UP001220610">
    <property type="component" value="Chromosome"/>
</dbReference>
<comment type="function">
    <text evidence="7">Catalyzes the methyl esterification of L-isoaspartyl residues in peptides and proteins that result from spontaneous decomposition of normal L-aspartyl and L-asparaginyl residues. It plays a role in the repair and/or degradation of damaged proteins.</text>
</comment>
<proteinExistence type="inferred from homology"/>
<dbReference type="Gene3D" id="3.40.50.150">
    <property type="entry name" value="Vaccinia Virus protein VP39"/>
    <property type="match status" value="1"/>
</dbReference>
<dbReference type="HAMAP" id="MF_00090">
    <property type="entry name" value="PIMT"/>
    <property type="match status" value="1"/>
</dbReference>
<evidence type="ECO:0000313" key="9">
    <source>
        <dbReference type="Proteomes" id="UP001220610"/>
    </source>
</evidence>
<dbReference type="SUPFAM" id="SSF53335">
    <property type="entry name" value="S-adenosyl-L-methionine-dependent methyltransferases"/>
    <property type="match status" value="1"/>
</dbReference>
<dbReference type="CDD" id="cd02440">
    <property type="entry name" value="AdoMet_MTases"/>
    <property type="match status" value="1"/>
</dbReference>
<dbReference type="NCBIfam" id="TIGR00080">
    <property type="entry name" value="pimt"/>
    <property type="match status" value="1"/>
</dbReference>
<evidence type="ECO:0000256" key="6">
    <source>
        <dbReference type="ARBA" id="ARBA00022691"/>
    </source>
</evidence>
<sequence>MRTYDDSYRHKGLRRQLVEVLKQKGITDERVLEAITNIPRHWFLDSAFDEVAYEDKAFPIAEGQTISQPYTVAYQTQLLEVKPYEKVLEIGTGSGYQCIVLGELKAQVYTIERQKKLFDNHKKFVLRNKYPNIKYFYGDGYEGLPTYAPFDKVIVTAAAPYVPPKLIQQLKTGGKMVIPVGAGNVQRMLRLTKQADGTVTEETFENFSFVPMVVGKNNPGGFF</sequence>
<dbReference type="PANTHER" id="PTHR11579">
    <property type="entry name" value="PROTEIN-L-ISOASPARTATE O-METHYLTRANSFERASE"/>
    <property type="match status" value="1"/>
</dbReference>
<dbReference type="EC" id="2.1.1.77" evidence="7"/>
<comment type="catalytic activity">
    <reaction evidence="7">
        <text>[protein]-L-isoaspartate + S-adenosyl-L-methionine = [protein]-L-isoaspartate alpha-methyl ester + S-adenosyl-L-homocysteine</text>
        <dbReference type="Rhea" id="RHEA:12705"/>
        <dbReference type="Rhea" id="RHEA-COMP:12143"/>
        <dbReference type="Rhea" id="RHEA-COMP:12144"/>
        <dbReference type="ChEBI" id="CHEBI:57856"/>
        <dbReference type="ChEBI" id="CHEBI:59789"/>
        <dbReference type="ChEBI" id="CHEBI:90596"/>
        <dbReference type="ChEBI" id="CHEBI:90598"/>
        <dbReference type="EC" id="2.1.1.77"/>
    </reaction>
</comment>
<dbReference type="GO" id="GO:0030091">
    <property type="term" value="P:protein repair"/>
    <property type="evidence" value="ECO:0007669"/>
    <property type="project" value="UniProtKB-UniRule"/>
</dbReference>